<evidence type="ECO:0000313" key="2">
    <source>
        <dbReference type="Proteomes" id="UP000237662"/>
    </source>
</evidence>
<dbReference type="InterPro" id="IPR008323">
    <property type="entry name" value="UCP033563"/>
</dbReference>
<name>A0A2S6IAQ5_9BACT</name>
<comment type="caution">
    <text evidence="1">The sequence shown here is derived from an EMBL/GenBank/DDBJ whole genome shotgun (WGS) entry which is preliminary data.</text>
</comment>
<proteinExistence type="predicted"/>
<dbReference type="Proteomes" id="UP000237662">
    <property type="component" value="Unassembled WGS sequence"/>
</dbReference>
<dbReference type="PANTHER" id="PTHR36454">
    <property type="entry name" value="LMO2823 PROTEIN"/>
    <property type="match status" value="1"/>
</dbReference>
<evidence type="ECO:0000313" key="1">
    <source>
        <dbReference type="EMBL" id="PPK88539.1"/>
    </source>
</evidence>
<dbReference type="Pfam" id="PF06245">
    <property type="entry name" value="DUF1015"/>
    <property type="match status" value="1"/>
</dbReference>
<dbReference type="PANTHER" id="PTHR36454:SF1">
    <property type="entry name" value="DUF1015 DOMAIN-CONTAINING PROTEIN"/>
    <property type="match status" value="1"/>
</dbReference>
<reference evidence="1 2" key="1">
    <citation type="submission" date="2018-02" db="EMBL/GenBank/DDBJ databases">
        <title>Genomic Encyclopedia of Archaeal and Bacterial Type Strains, Phase II (KMG-II): from individual species to whole genera.</title>
        <authorList>
            <person name="Goeker M."/>
        </authorList>
    </citation>
    <scope>NUCLEOTIDE SEQUENCE [LARGE SCALE GENOMIC DNA]</scope>
    <source>
        <strain evidence="1 2">DSM 29526</strain>
    </source>
</reference>
<organism evidence="1 2">
    <name type="scientific">Neolewinella xylanilytica</name>
    <dbReference type="NCBI Taxonomy" id="1514080"/>
    <lineage>
        <taxon>Bacteria</taxon>
        <taxon>Pseudomonadati</taxon>
        <taxon>Bacteroidota</taxon>
        <taxon>Saprospiria</taxon>
        <taxon>Saprospirales</taxon>
        <taxon>Lewinellaceae</taxon>
        <taxon>Neolewinella</taxon>
    </lineage>
</organism>
<gene>
    <name evidence="1" type="ORF">CLV84_1507</name>
</gene>
<dbReference type="RefSeq" id="WP_170067606.1">
    <property type="nucleotide sequence ID" value="NZ_PTJC01000005.1"/>
</dbReference>
<protein>
    <submittedName>
        <fullName evidence="1">Uncharacterized protein (DUF1015 family)</fullName>
    </submittedName>
</protein>
<keyword evidence="2" id="KW-1185">Reference proteome</keyword>
<dbReference type="AlphaFoldDB" id="A0A2S6IAQ5"/>
<sequence>MPQLLPFPRYYHLPPGITEALPVTRNGIRGLHPFPFVATEGARWPVLSVRNGESGHQITAICGLLPASAFHDGTVLPHERTLSARLERQQRMVTADRGALGKPVLLTVPTLGTLEPPKSLDDSDRQVIFYGENHIYRLSASPVALRRPVALPGPLVIADGHHRAYTHAALAADGLKEFQYIPVVVAGADRLTIGTFLRVIDVQDREPEALLAELGKHFFCERLDRPRLVASSGQWLYSYRGVHYHLTRRDTSVSDTDPGWLNQVVLPEVFGITDTRTDRRFESLDPPAVLAGEVYFSPDHHGRAKFLGKPITRDRFFSEVQAGKTLPPKSTRFEPRVPSGLLVWIPE</sequence>
<accession>A0A2S6IAQ5</accession>
<dbReference type="EMBL" id="PTJC01000005">
    <property type="protein sequence ID" value="PPK88539.1"/>
    <property type="molecule type" value="Genomic_DNA"/>
</dbReference>